<protein>
    <submittedName>
        <fullName evidence="10">L-Rhamnulokinase</fullName>
        <ecNumber evidence="10">2.7.1.5</ecNumber>
    </submittedName>
</protein>
<dbReference type="RefSeq" id="WP_323377399.1">
    <property type="nucleotide sequence ID" value="NZ_WEGJ01000004.1"/>
</dbReference>
<evidence type="ECO:0000313" key="11">
    <source>
        <dbReference type="Proteomes" id="UP000466345"/>
    </source>
</evidence>
<evidence type="ECO:0000256" key="2">
    <source>
        <dbReference type="ARBA" id="ARBA00022679"/>
    </source>
</evidence>
<keyword evidence="5" id="KW-0067">ATP-binding</keyword>
<comment type="caution">
    <text evidence="10">The sequence shown here is derived from an EMBL/GenBank/DDBJ whole genome shotgun (WGS) entry which is preliminary data.</text>
</comment>
<evidence type="ECO:0000256" key="4">
    <source>
        <dbReference type="ARBA" id="ARBA00022777"/>
    </source>
</evidence>
<dbReference type="GO" id="GO:0008993">
    <property type="term" value="F:rhamnulokinase activity"/>
    <property type="evidence" value="ECO:0007669"/>
    <property type="project" value="UniProtKB-EC"/>
</dbReference>
<dbReference type="PANTHER" id="PTHR10196">
    <property type="entry name" value="SUGAR KINASE"/>
    <property type="match status" value="1"/>
</dbReference>
<feature type="domain" description="Carbohydrate kinase FGGY C-terminal" evidence="9">
    <location>
        <begin position="259"/>
        <end position="446"/>
    </location>
</feature>
<dbReference type="Pfam" id="PF00370">
    <property type="entry name" value="FGGY_N"/>
    <property type="match status" value="1"/>
</dbReference>
<dbReference type="InterPro" id="IPR043129">
    <property type="entry name" value="ATPase_NBD"/>
</dbReference>
<dbReference type="InterPro" id="IPR013449">
    <property type="entry name" value="Rhamnulokinase"/>
</dbReference>
<evidence type="ECO:0000259" key="8">
    <source>
        <dbReference type="Pfam" id="PF00370"/>
    </source>
</evidence>
<sequence length="489" mass="51350">MTVTVTGVFAAVDLGAASGRVILGRVGPDSLELAEVHRFPNRPVRVGGTLYWDVLALYRGVLDGLRAAGARTGGRLDGVGIDSWAVDYGLLDASGALIGNPVHYRDARTDGVADQTAELLDPAALYAATGIQRLPFNTVFQLAAARGTPALDAARRLLLIPDLIAYWLTGVAGTELTNASTTGLLDARTRDWSRPVADALGIDTGLFPPLRAPGDPAGELLPDVLAETGLTGPVPVTAVGSHDTASAVAAVPAATADFAYVCTGTWSLAGMELTAPVLTEDSRRANFTNELGVDGTVRYLRNVMGLWLLQECLREWGEPKLGPLLEQAARAEPLRSVVDAGDPAFIPPGRMPERIADACRRAGRPEPRNRVETVRCVLDSLALAHLSAIADAGRLSGRTPSVVHVVGGGARNELLCRLTADACGLPVAAGPAEAAALGNVLVQARARGAVHGTLTDLRSMLHRTRSVRQYEPRGDQTLWEEAGCASRSS</sequence>
<dbReference type="EMBL" id="WEGJ01000004">
    <property type="protein sequence ID" value="MQY11782.1"/>
    <property type="molecule type" value="Genomic_DNA"/>
</dbReference>
<dbReference type="Pfam" id="PF02782">
    <property type="entry name" value="FGGY_C"/>
    <property type="match status" value="1"/>
</dbReference>
<feature type="domain" description="Carbohydrate kinase FGGY N-terminal" evidence="8">
    <location>
        <begin position="12"/>
        <end position="248"/>
    </location>
</feature>
<accession>A0A7K0CFI2</accession>
<keyword evidence="7" id="KW-0684">Rhamnose metabolism</keyword>
<dbReference type="GO" id="GO:0004370">
    <property type="term" value="F:glycerol kinase activity"/>
    <property type="evidence" value="ECO:0007669"/>
    <property type="project" value="TreeGrafter"/>
</dbReference>
<organism evidence="10 11">
    <name type="scientific">Streptomyces smaragdinus</name>
    <dbReference type="NCBI Taxonomy" id="2585196"/>
    <lineage>
        <taxon>Bacteria</taxon>
        <taxon>Bacillati</taxon>
        <taxon>Actinomycetota</taxon>
        <taxon>Actinomycetes</taxon>
        <taxon>Kitasatosporales</taxon>
        <taxon>Streptomycetaceae</taxon>
        <taxon>Streptomyces</taxon>
    </lineage>
</organism>
<evidence type="ECO:0000259" key="9">
    <source>
        <dbReference type="Pfam" id="PF02782"/>
    </source>
</evidence>
<evidence type="ECO:0000256" key="1">
    <source>
        <dbReference type="ARBA" id="ARBA00009156"/>
    </source>
</evidence>
<dbReference type="SUPFAM" id="SSF53067">
    <property type="entry name" value="Actin-like ATPase domain"/>
    <property type="match status" value="2"/>
</dbReference>
<comment type="similarity">
    <text evidence="1">Belongs to the FGGY kinase family.</text>
</comment>
<evidence type="ECO:0000256" key="6">
    <source>
        <dbReference type="ARBA" id="ARBA00023157"/>
    </source>
</evidence>
<dbReference type="InterPro" id="IPR018485">
    <property type="entry name" value="FGGY_C"/>
</dbReference>
<dbReference type="AlphaFoldDB" id="A0A7K0CFI2"/>
<keyword evidence="11" id="KW-1185">Reference proteome</keyword>
<evidence type="ECO:0000256" key="5">
    <source>
        <dbReference type="ARBA" id="ARBA00022840"/>
    </source>
</evidence>
<dbReference type="CDD" id="cd07771">
    <property type="entry name" value="ASKHA_NBD_FGGY_RhaB-like"/>
    <property type="match status" value="1"/>
</dbReference>
<gene>
    <name evidence="10" type="primary">rhaB</name>
    <name evidence="10" type="ORF">SRB5_19010</name>
</gene>
<dbReference type="Proteomes" id="UP000466345">
    <property type="component" value="Unassembled WGS sequence"/>
</dbReference>
<dbReference type="GO" id="GO:0005829">
    <property type="term" value="C:cytosol"/>
    <property type="evidence" value="ECO:0007669"/>
    <property type="project" value="TreeGrafter"/>
</dbReference>
<dbReference type="GO" id="GO:0005524">
    <property type="term" value="F:ATP binding"/>
    <property type="evidence" value="ECO:0007669"/>
    <property type="project" value="UniProtKB-KW"/>
</dbReference>
<keyword evidence="4 10" id="KW-0418">Kinase</keyword>
<keyword evidence="2 10" id="KW-0808">Transferase</keyword>
<keyword evidence="3" id="KW-0547">Nucleotide-binding</keyword>
<evidence type="ECO:0000256" key="3">
    <source>
        <dbReference type="ARBA" id="ARBA00022741"/>
    </source>
</evidence>
<proteinExistence type="inferred from homology"/>
<dbReference type="GO" id="GO:0006071">
    <property type="term" value="P:glycerol metabolic process"/>
    <property type="evidence" value="ECO:0007669"/>
    <property type="project" value="TreeGrafter"/>
</dbReference>
<dbReference type="InterPro" id="IPR018484">
    <property type="entry name" value="FGGY_N"/>
</dbReference>
<dbReference type="GO" id="GO:0019301">
    <property type="term" value="P:rhamnose catabolic process"/>
    <property type="evidence" value="ECO:0007669"/>
    <property type="project" value="InterPro"/>
</dbReference>
<keyword evidence="6" id="KW-1015">Disulfide bond</keyword>
<dbReference type="PANTHER" id="PTHR10196:SF93">
    <property type="entry name" value="L-RHAMNULOKINASE"/>
    <property type="match status" value="1"/>
</dbReference>
<dbReference type="EC" id="2.7.1.5" evidence="10"/>
<reference evidence="10 11" key="1">
    <citation type="submission" date="2019-10" db="EMBL/GenBank/DDBJ databases">
        <title>Streptomyces smaragdinus sp. nov. and Streptomyces fabii sp. nov., isolated from the gut of fungus growing-termite Macrotermes natalensis.</title>
        <authorList>
            <person name="Schwitalla J."/>
            <person name="Benndorf R."/>
            <person name="Martin K."/>
            <person name="De Beer W."/>
            <person name="Kaster A.-K."/>
            <person name="Vollmers J."/>
            <person name="Poulsen M."/>
            <person name="Beemelmanns C."/>
        </authorList>
    </citation>
    <scope>NUCLEOTIDE SEQUENCE [LARGE SCALE GENOMIC DNA]</scope>
    <source>
        <strain evidence="10 11">RB5</strain>
    </source>
</reference>
<name>A0A7K0CFI2_9ACTN</name>
<evidence type="ECO:0000313" key="10">
    <source>
        <dbReference type="EMBL" id="MQY11782.1"/>
    </source>
</evidence>
<evidence type="ECO:0000256" key="7">
    <source>
        <dbReference type="ARBA" id="ARBA00023308"/>
    </source>
</evidence>
<dbReference type="Gene3D" id="3.30.420.40">
    <property type="match status" value="2"/>
</dbReference>